<keyword evidence="4" id="KW-1185">Reference proteome</keyword>
<feature type="transmembrane region" description="Helical" evidence="1">
    <location>
        <begin position="203"/>
        <end position="224"/>
    </location>
</feature>
<evidence type="ECO:0000313" key="4">
    <source>
        <dbReference type="Proteomes" id="UP000004263"/>
    </source>
</evidence>
<keyword evidence="1" id="KW-0812">Transmembrane</keyword>
<dbReference type="Gene3D" id="1.10.3730.20">
    <property type="match status" value="1"/>
</dbReference>
<feature type="transmembrane region" description="Helical" evidence="1">
    <location>
        <begin position="99"/>
        <end position="115"/>
    </location>
</feature>
<dbReference type="RefSeq" id="WP_007017915.1">
    <property type="nucleotide sequence ID" value="NZ_CH724115.1"/>
</dbReference>
<feature type="domain" description="EamA" evidence="2">
    <location>
        <begin position="145"/>
        <end position="274"/>
    </location>
</feature>
<feature type="transmembrane region" description="Helical" evidence="1">
    <location>
        <begin position="258"/>
        <end position="276"/>
    </location>
</feature>
<keyword evidence="1" id="KW-0472">Membrane</keyword>
<name>Q1N110_9GAMM</name>
<dbReference type="OrthoDB" id="148351at2"/>
<dbReference type="Proteomes" id="UP000004263">
    <property type="component" value="Unassembled WGS sequence"/>
</dbReference>
<dbReference type="HOGENOM" id="CLU_032828_0_0_6"/>
<evidence type="ECO:0000259" key="2">
    <source>
        <dbReference type="Pfam" id="PF00892"/>
    </source>
</evidence>
<dbReference type="STRING" id="207949.RED65_13922"/>
<comment type="caution">
    <text evidence="3">The sequence shown here is derived from an EMBL/GenBank/DDBJ whole genome shotgun (WGS) entry which is preliminary data.</text>
</comment>
<protein>
    <recommendedName>
        <fullName evidence="2">EamA domain-containing protein</fullName>
    </recommendedName>
</protein>
<feature type="transmembrane region" description="Helical" evidence="1">
    <location>
        <begin position="177"/>
        <end position="197"/>
    </location>
</feature>
<evidence type="ECO:0000313" key="3">
    <source>
        <dbReference type="EMBL" id="EAT11864.1"/>
    </source>
</evidence>
<dbReference type="InterPro" id="IPR000620">
    <property type="entry name" value="EamA_dom"/>
</dbReference>
<accession>Q1N110</accession>
<dbReference type="EMBL" id="AAQH01000012">
    <property type="protein sequence ID" value="EAT11864.1"/>
    <property type="molecule type" value="Genomic_DNA"/>
</dbReference>
<dbReference type="SUPFAM" id="SSF103481">
    <property type="entry name" value="Multidrug resistance efflux transporter EmrE"/>
    <property type="match status" value="2"/>
</dbReference>
<feature type="transmembrane region" description="Helical" evidence="1">
    <location>
        <begin position="122"/>
        <end position="139"/>
    </location>
</feature>
<dbReference type="PANTHER" id="PTHR22911">
    <property type="entry name" value="ACYL-MALONYL CONDENSING ENZYME-RELATED"/>
    <property type="match status" value="1"/>
</dbReference>
<sequence length="297" mass="32045">MSGKTVNSAILLLIIGNALALISDVFIKLLEPGAPIFQFAFVRCVISVLLLLPLASKLDRDNLFAGFKIHIVRAHVHLVGLLCMVIALAHLPLATANAVFYAAPLLVMVLSAVFFSEKLTPLSVTAVFSGFAGIIVILRPIEFNWAAIAALGSAFTLAISAVMVRRLPKEQSTTHKLFLNYLLILPAAGALAWWEGAAWSTEILLSALGSAVFILGYNMTVLLAYHQVDANQVTSAEYTGLIWAVAIGWVFFAEVPDIWFLVGSLMIVVPLLLIGLQHGRRKQPARGFNGATEQVSV</sequence>
<feature type="domain" description="EamA" evidence="2">
    <location>
        <begin position="8"/>
        <end position="138"/>
    </location>
</feature>
<organism evidence="3 4">
    <name type="scientific">Bermanella marisrubri</name>
    <dbReference type="NCBI Taxonomy" id="207949"/>
    <lineage>
        <taxon>Bacteria</taxon>
        <taxon>Pseudomonadati</taxon>
        <taxon>Pseudomonadota</taxon>
        <taxon>Gammaproteobacteria</taxon>
        <taxon>Oceanospirillales</taxon>
        <taxon>Oceanospirillaceae</taxon>
        <taxon>Bermanella</taxon>
    </lineage>
</organism>
<dbReference type="PANTHER" id="PTHR22911:SF103">
    <property type="entry name" value="BLR2811 PROTEIN"/>
    <property type="match status" value="1"/>
</dbReference>
<evidence type="ECO:0000256" key="1">
    <source>
        <dbReference type="SAM" id="Phobius"/>
    </source>
</evidence>
<dbReference type="AlphaFoldDB" id="Q1N110"/>
<feature type="transmembrane region" description="Helical" evidence="1">
    <location>
        <begin position="36"/>
        <end position="55"/>
    </location>
</feature>
<proteinExistence type="predicted"/>
<dbReference type="Pfam" id="PF00892">
    <property type="entry name" value="EamA"/>
    <property type="match status" value="2"/>
</dbReference>
<feature type="transmembrane region" description="Helical" evidence="1">
    <location>
        <begin position="236"/>
        <end position="252"/>
    </location>
</feature>
<reference evidence="3 4" key="1">
    <citation type="submission" date="2006-03" db="EMBL/GenBank/DDBJ databases">
        <authorList>
            <person name="Pinhassi J."/>
            <person name="Pedros-Alio C."/>
            <person name="Ferriera S."/>
            <person name="Johnson J."/>
            <person name="Kravitz S."/>
            <person name="Halpern A."/>
            <person name="Remington K."/>
            <person name="Beeson K."/>
            <person name="Tran B."/>
            <person name="Rogers Y.-H."/>
            <person name="Friedman R."/>
            <person name="Venter J.C."/>
        </authorList>
    </citation>
    <scope>NUCLEOTIDE SEQUENCE [LARGE SCALE GENOMIC DNA]</scope>
    <source>
        <strain evidence="3 4">RED65</strain>
    </source>
</reference>
<dbReference type="GO" id="GO:0016020">
    <property type="term" value="C:membrane"/>
    <property type="evidence" value="ECO:0007669"/>
    <property type="project" value="InterPro"/>
</dbReference>
<feature type="transmembrane region" description="Helical" evidence="1">
    <location>
        <begin position="76"/>
        <end position="93"/>
    </location>
</feature>
<gene>
    <name evidence="3" type="ORF">RED65_13922</name>
</gene>
<feature type="transmembrane region" description="Helical" evidence="1">
    <location>
        <begin position="145"/>
        <end position="165"/>
    </location>
</feature>
<dbReference type="InterPro" id="IPR037185">
    <property type="entry name" value="EmrE-like"/>
</dbReference>
<keyword evidence="1" id="KW-1133">Transmembrane helix</keyword>